<dbReference type="PANTHER" id="PTHR32552:SF90">
    <property type="entry name" value="METAL-PSEUDOPALINE RECEPTOR CNTO"/>
    <property type="match status" value="1"/>
</dbReference>
<dbReference type="InterPro" id="IPR036942">
    <property type="entry name" value="Beta-barrel_TonB_sf"/>
</dbReference>
<evidence type="ECO:0000256" key="16">
    <source>
        <dbReference type="ARBA" id="ARBA00072467"/>
    </source>
</evidence>
<evidence type="ECO:0000256" key="3">
    <source>
        <dbReference type="ARBA" id="ARBA00022448"/>
    </source>
</evidence>
<evidence type="ECO:0000256" key="8">
    <source>
        <dbReference type="ARBA" id="ARBA00022906"/>
    </source>
</evidence>
<proteinExistence type="inferred from homology"/>
<evidence type="ECO:0000256" key="14">
    <source>
        <dbReference type="ARBA" id="ARBA00023237"/>
    </source>
</evidence>
<dbReference type="PATRIC" id="fig|55398.3.peg.1613"/>
<evidence type="ECO:0000256" key="17">
    <source>
        <dbReference type="PROSITE-ProRule" id="PRU01360"/>
    </source>
</evidence>
<feature type="domain" description="TonB-dependent receptor plug" evidence="20">
    <location>
        <begin position="121"/>
        <end position="220"/>
    </location>
</feature>
<evidence type="ECO:0000256" key="9">
    <source>
        <dbReference type="ARBA" id="ARBA00023065"/>
    </source>
</evidence>
<dbReference type="InterPro" id="IPR010105">
    <property type="entry name" value="TonB_sidphr_rcpt"/>
</dbReference>
<dbReference type="GO" id="GO:0015675">
    <property type="term" value="P:nickel cation transport"/>
    <property type="evidence" value="ECO:0007669"/>
    <property type="project" value="UniProtKB-KW"/>
</dbReference>
<dbReference type="GO" id="GO:0015344">
    <property type="term" value="F:siderophore uptake transmembrane transporter activity"/>
    <property type="evidence" value="ECO:0007669"/>
    <property type="project" value="TreeGrafter"/>
</dbReference>
<dbReference type="AlphaFoldDB" id="A0A0P9YSI2"/>
<keyword evidence="5" id="KW-0533">Nickel</keyword>
<sequence>MNLESSPPRSDALNRQAFCCVGRCKICSFTTCLYGNNSHQRCYIVSITIRKSHMSSRRIASLAGLAIGMLGNTGFAEEQQKTIELESVNVTSDYQYETATSPVQGYRATRSATATKTDTAIKDIPQSISVVPASVLKDLGSNSVDRALDFAGGVSKQNNFGGLTLYEYSIRGFTTSEFYKDGFSANRGYPATPDAANIERIEVLKGPAASLYGRGDPGGTVNIVTKKPQREAFTTLQTSAGSWDRYRTALDVNTPLDEEGNLLSRVNLAVEDNNSFRDHVESKRVFVAPSFSWQLNPDTHLLVETEFVRHTSTFDRGVVAPNNKWSGVSRSTFLGEPDDDIDNDNNMVQFALDHQLNDIWSLRLASHYKQGEMSGYASESRPLSADGRTVNRRYRERDNNWHDSITQLELRGRFEGMGLEHEVLIGTEYENYRKNERVTNIAPVAGTTYAIDLYNPVYGQPKPNGARSGTDFFEHVESRALNLQDQIVFTDKLRGMIGARFEHFDQQIDDYTTNRTSGQRHDAFTQRAGLLYQLTPQVGLFTNVSTSFKPNNGLDASGNTFDPEEGIGYEAGIKSELFDDRLSTTLSAFHIEKENVLALDPSTDTNRAVGKARSQGFDLQFTGQVTEAVRVIGAFAYIDAEVTKGDRTIPTGSRILGVAKHSGSLLGVYEFQEGVLRGSDVGAAYTYVGDRSGESGTRFELPAYQTVDLLAHYKASDNVTVGLNLNNIFDEKYYERSFSNYWVAPGEPRNFTVSLTLNL</sequence>
<accession>A0A0P9YSI2</accession>
<dbReference type="Pfam" id="PF00593">
    <property type="entry name" value="TonB_dep_Rec_b-barrel"/>
    <property type="match status" value="1"/>
</dbReference>
<dbReference type="CDD" id="cd01347">
    <property type="entry name" value="ligand_gated_channel"/>
    <property type="match status" value="1"/>
</dbReference>
<evidence type="ECO:0000259" key="19">
    <source>
        <dbReference type="Pfam" id="PF00593"/>
    </source>
</evidence>
<dbReference type="GO" id="GO:0006829">
    <property type="term" value="P:zinc ion transport"/>
    <property type="evidence" value="ECO:0007669"/>
    <property type="project" value="UniProtKB-KW"/>
</dbReference>
<evidence type="ECO:0000256" key="5">
    <source>
        <dbReference type="ARBA" id="ARBA00022596"/>
    </source>
</evidence>
<dbReference type="NCBIfam" id="TIGR01783">
    <property type="entry name" value="TonB-siderophor"/>
    <property type="match status" value="1"/>
</dbReference>
<dbReference type="Pfam" id="PF07715">
    <property type="entry name" value="Plug"/>
    <property type="match status" value="1"/>
</dbReference>
<evidence type="ECO:0000256" key="15">
    <source>
        <dbReference type="ARBA" id="ARBA00056786"/>
    </source>
</evidence>
<keyword evidence="6 17" id="KW-0812">Transmembrane</keyword>
<evidence type="ECO:0000256" key="4">
    <source>
        <dbReference type="ARBA" id="ARBA00022452"/>
    </source>
</evidence>
<keyword evidence="12 17" id="KW-0472">Membrane</keyword>
<dbReference type="GO" id="GO:0015891">
    <property type="term" value="P:siderophore transport"/>
    <property type="evidence" value="ECO:0007669"/>
    <property type="project" value="InterPro"/>
</dbReference>
<dbReference type="Gene3D" id="2.170.130.10">
    <property type="entry name" value="TonB-dependent receptor, plug domain"/>
    <property type="match status" value="1"/>
</dbReference>
<dbReference type="InterPro" id="IPR000531">
    <property type="entry name" value="Beta-barrel_TonB"/>
</dbReference>
<keyword evidence="10 18" id="KW-0798">TonB box</keyword>
<evidence type="ECO:0000256" key="6">
    <source>
        <dbReference type="ARBA" id="ARBA00022692"/>
    </source>
</evidence>
<keyword evidence="13" id="KW-0675">Receptor</keyword>
<evidence type="ECO:0000256" key="18">
    <source>
        <dbReference type="RuleBase" id="RU003357"/>
    </source>
</evidence>
<evidence type="ECO:0000256" key="7">
    <source>
        <dbReference type="ARBA" id="ARBA00022729"/>
    </source>
</evidence>
<gene>
    <name evidence="21" type="ORF">ALO47_04655</name>
</gene>
<dbReference type="FunFam" id="2.40.170.20:FF:000005">
    <property type="entry name" value="TonB-dependent siderophore receptor"/>
    <property type="match status" value="1"/>
</dbReference>
<dbReference type="SUPFAM" id="SSF56935">
    <property type="entry name" value="Porins"/>
    <property type="match status" value="1"/>
</dbReference>
<dbReference type="Proteomes" id="UP000050554">
    <property type="component" value="Unassembled WGS sequence"/>
</dbReference>
<evidence type="ECO:0000256" key="13">
    <source>
        <dbReference type="ARBA" id="ARBA00023170"/>
    </source>
</evidence>
<evidence type="ECO:0000256" key="12">
    <source>
        <dbReference type="ARBA" id="ARBA00023136"/>
    </source>
</evidence>
<keyword evidence="11" id="KW-0921">Nickel transport</keyword>
<comment type="similarity">
    <text evidence="2 17 18">Belongs to the TonB-dependent receptor family.</text>
</comment>
<keyword evidence="3 17" id="KW-0813">Transport</keyword>
<dbReference type="InterPro" id="IPR039426">
    <property type="entry name" value="TonB-dep_rcpt-like"/>
</dbReference>
<organism evidence="21 22">
    <name type="scientific">Pseudomonas syringae pv. ribicola</name>
    <dbReference type="NCBI Taxonomy" id="55398"/>
    <lineage>
        <taxon>Bacteria</taxon>
        <taxon>Pseudomonadati</taxon>
        <taxon>Pseudomonadota</taxon>
        <taxon>Gammaproteobacteria</taxon>
        <taxon>Pseudomonadales</taxon>
        <taxon>Pseudomonadaceae</taxon>
        <taxon>Pseudomonas</taxon>
    </lineage>
</organism>
<comment type="subcellular location">
    <subcellularLocation>
        <location evidence="1 17">Cell outer membrane</location>
        <topology evidence="1 17">Multi-pass membrane protein</topology>
    </subcellularLocation>
</comment>
<comment type="caution">
    <text evidence="21">The sequence shown here is derived from an EMBL/GenBank/DDBJ whole genome shotgun (WGS) entry which is preliminary data.</text>
</comment>
<evidence type="ECO:0000259" key="20">
    <source>
        <dbReference type="Pfam" id="PF07715"/>
    </source>
</evidence>
<comment type="function">
    <text evidence="15">Transports the metallophore pseudopaline, which is involved in the acquisition of nickel and zinc, and thus enables bacterial growth inside the host, where metal access is limited. Is probably involved in the import of pseudopaline-metal complexes.</text>
</comment>
<dbReference type="GO" id="GO:0009279">
    <property type="term" value="C:cell outer membrane"/>
    <property type="evidence" value="ECO:0007669"/>
    <property type="project" value="UniProtKB-SubCell"/>
</dbReference>
<dbReference type="InterPro" id="IPR037066">
    <property type="entry name" value="Plug_dom_sf"/>
</dbReference>
<dbReference type="PANTHER" id="PTHR32552">
    <property type="entry name" value="FERRICHROME IRON RECEPTOR-RELATED"/>
    <property type="match status" value="1"/>
</dbReference>
<feature type="domain" description="TonB-dependent receptor-like beta-barrel" evidence="19">
    <location>
        <begin position="293"/>
        <end position="728"/>
    </location>
</feature>
<keyword evidence="9" id="KW-0406">Ion transport</keyword>
<name>A0A0P9YSI2_PSESI</name>
<keyword evidence="7" id="KW-0732">Signal</keyword>
<dbReference type="EMBL" id="LJRF01000072">
    <property type="protein sequence ID" value="KPY48977.1"/>
    <property type="molecule type" value="Genomic_DNA"/>
</dbReference>
<keyword evidence="4 17" id="KW-1134">Transmembrane beta strand</keyword>
<dbReference type="Gene3D" id="2.40.170.20">
    <property type="entry name" value="TonB-dependent receptor, beta-barrel domain"/>
    <property type="match status" value="1"/>
</dbReference>
<keyword evidence="8" id="KW-0864">Zinc transport</keyword>
<dbReference type="InterPro" id="IPR012910">
    <property type="entry name" value="Plug_dom"/>
</dbReference>
<dbReference type="GO" id="GO:0038023">
    <property type="term" value="F:signaling receptor activity"/>
    <property type="evidence" value="ECO:0007669"/>
    <property type="project" value="InterPro"/>
</dbReference>
<evidence type="ECO:0000256" key="2">
    <source>
        <dbReference type="ARBA" id="ARBA00009810"/>
    </source>
</evidence>
<dbReference type="PROSITE" id="PS52016">
    <property type="entry name" value="TONB_DEPENDENT_REC_3"/>
    <property type="match status" value="1"/>
</dbReference>
<dbReference type="FunFam" id="2.170.130.10:FF:000001">
    <property type="entry name" value="Catecholate siderophore TonB-dependent receptor"/>
    <property type="match status" value="1"/>
</dbReference>
<evidence type="ECO:0000313" key="21">
    <source>
        <dbReference type="EMBL" id="KPY48977.1"/>
    </source>
</evidence>
<evidence type="ECO:0000313" key="22">
    <source>
        <dbReference type="Proteomes" id="UP000050554"/>
    </source>
</evidence>
<protein>
    <recommendedName>
        <fullName evidence="16">Metal-pseudopaline receptor CntO</fullName>
    </recommendedName>
</protein>
<keyword evidence="14 17" id="KW-0998">Cell outer membrane</keyword>
<keyword evidence="8" id="KW-0862">Zinc</keyword>
<evidence type="ECO:0000256" key="10">
    <source>
        <dbReference type="ARBA" id="ARBA00023077"/>
    </source>
</evidence>
<evidence type="ECO:0000256" key="11">
    <source>
        <dbReference type="ARBA" id="ARBA00023112"/>
    </source>
</evidence>
<evidence type="ECO:0000256" key="1">
    <source>
        <dbReference type="ARBA" id="ARBA00004571"/>
    </source>
</evidence>
<reference evidence="21 22" key="1">
    <citation type="submission" date="2015-09" db="EMBL/GenBank/DDBJ databases">
        <title>Genome announcement of multiple Pseudomonas syringae strains.</title>
        <authorList>
            <person name="Thakur S."/>
            <person name="Wang P.W."/>
            <person name="Gong Y."/>
            <person name="Weir B.S."/>
            <person name="Guttman D.S."/>
        </authorList>
    </citation>
    <scope>NUCLEOTIDE SEQUENCE [LARGE SCALE GENOMIC DNA]</scope>
    <source>
        <strain evidence="21 22">ICMP3882</strain>
    </source>
</reference>